<comment type="caution">
    <text evidence="3">The sequence shown here is derived from an EMBL/GenBank/DDBJ whole genome shotgun (WGS) entry which is preliminary data.</text>
</comment>
<accession>A0A366KCN4</accession>
<evidence type="ECO:0000256" key="1">
    <source>
        <dbReference type="SAM" id="MobiDB-lite"/>
    </source>
</evidence>
<gene>
    <name evidence="3" type="ORF">CRD59_03710</name>
</gene>
<evidence type="ECO:0000313" key="4">
    <source>
        <dbReference type="Proteomes" id="UP000252345"/>
    </source>
</evidence>
<proteinExistence type="predicted"/>
<dbReference type="AlphaFoldDB" id="A0A366KCN4"/>
<organism evidence="3 4">
    <name type="scientific">Bifidobacterium xylocopae</name>
    <dbReference type="NCBI Taxonomy" id="2493119"/>
    <lineage>
        <taxon>Bacteria</taxon>
        <taxon>Bacillati</taxon>
        <taxon>Actinomycetota</taxon>
        <taxon>Actinomycetes</taxon>
        <taxon>Bifidobacteriales</taxon>
        <taxon>Bifidobacteriaceae</taxon>
        <taxon>Bifidobacterium</taxon>
    </lineage>
</organism>
<dbReference type="Proteomes" id="UP000252345">
    <property type="component" value="Unassembled WGS sequence"/>
</dbReference>
<dbReference type="EMBL" id="PDCH01000005">
    <property type="protein sequence ID" value="RBP99505.1"/>
    <property type="molecule type" value="Genomic_DNA"/>
</dbReference>
<evidence type="ECO:0000313" key="3">
    <source>
        <dbReference type="EMBL" id="RBP99505.1"/>
    </source>
</evidence>
<feature type="compositionally biased region" description="Gly residues" evidence="1">
    <location>
        <begin position="1"/>
        <end position="10"/>
    </location>
</feature>
<evidence type="ECO:0000259" key="2">
    <source>
        <dbReference type="Pfam" id="PF25591"/>
    </source>
</evidence>
<keyword evidence="4" id="KW-1185">Reference proteome</keyword>
<sequence>MGRVEAGGSGPIHTRAEDAPDPPKPPLVLTPALACDPDTDQDILWHIAREVPELRRWLPANPRATPELLETVSQLGGPGVAHSLGLLLDYLDARQP</sequence>
<feature type="domain" description="Leucine rich repeat variant" evidence="2">
    <location>
        <begin position="30"/>
        <end position="83"/>
    </location>
</feature>
<feature type="region of interest" description="Disordered" evidence="1">
    <location>
        <begin position="1"/>
        <end position="26"/>
    </location>
</feature>
<reference evidence="3 4" key="1">
    <citation type="submission" date="2017-10" db="EMBL/GenBank/DDBJ databases">
        <title>Bifidobacterium xylocopum sp. nov. and Bifidobacterium aemilianum sp. nov., from the carpenter bee (Xylocopa violacea) digestive tract.</title>
        <authorList>
            <person name="Alberoni D."/>
            <person name="Baffoni L."/>
            <person name="Di Gioia D."/>
            <person name="Gaggia F."/>
            <person name="Biavati B."/>
        </authorList>
    </citation>
    <scope>NUCLEOTIDE SEQUENCE [LARGE SCALE GENOMIC DNA]</scope>
    <source>
        <strain evidence="3 4">XV2</strain>
    </source>
</reference>
<name>A0A366KCN4_9BIFI</name>
<dbReference type="OrthoDB" id="3238842at2"/>
<dbReference type="Pfam" id="PF25591">
    <property type="entry name" value="LRV_2"/>
    <property type="match status" value="1"/>
</dbReference>
<dbReference type="InterPro" id="IPR057893">
    <property type="entry name" value="LRV_2"/>
</dbReference>
<protein>
    <recommendedName>
        <fullName evidence="2">Leucine rich repeat variant domain-containing protein</fullName>
    </recommendedName>
</protein>